<accession>F8F0I7</accession>
<name>F8F0I7_GRAC1</name>
<organism evidence="3 4">
    <name type="scientific">Gracilinema caldarium (strain ATCC 51460 / DSM 7334 / H1)</name>
    <name type="common">Treponema caldarium</name>
    <dbReference type="NCBI Taxonomy" id="744872"/>
    <lineage>
        <taxon>Bacteria</taxon>
        <taxon>Pseudomonadati</taxon>
        <taxon>Spirochaetota</taxon>
        <taxon>Spirochaetia</taxon>
        <taxon>Spirochaetales</taxon>
        <taxon>Breznakiellaceae</taxon>
        <taxon>Gracilinema</taxon>
    </lineage>
</organism>
<evidence type="ECO:0000256" key="1">
    <source>
        <dbReference type="SAM" id="Phobius"/>
    </source>
</evidence>
<feature type="transmembrane region" description="Helical" evidence="1">
    <location>
        <begin position="90"/>
        <end position="112"/>
    </location>
</feature>
<keyword evidence="1" id="KW-1133">Transmembrane helix</keyword>
<proteinExistence type="predicted"/>
<protein>
    <recommendedName>
        <fullName evidence="2">DZANK-type domain-containing protein</fullName>
    </recommendedName>
</protein>
<keyword evidence="4" id="KW-1185">Reference proteome</keyword>
<gene>
    <name evidence="3" type="ordered locus">Spica_1185</name>
</gene>
<evidence type="ECO:0000259" key="2">
    <source>
        <dbReference type="Pfam" id="PF12773"/>
    </source>
</evidence>
<sequence length="113" mass="12301">MKGLSKGPLFFCENCGSPVPKDAKKCPTCGRFFAHVRCPSCNFTGPESLFSEGCPMCGYSSPQTQHTSVRKDSCFMHSGTSHGSVTPLPWWVYGITFLAFIAVILTAVMTLIK</sequence>
<feature type="domain" description="DZANK-type" evidence="2">
    <location>
        <begin position="12"/>
        <end position="58"/>
    </location>
</feature>
<evidence type="ECO:0000313" key="3">
    <source>
        <dbReference type="EMBL" id="AEJ19331.1"/>
    </source>
</evidence>
<dbReference type="STRING" id="744872.Spica_1185"/>
<dbReference type="Pfam" id="PF12773">
    <property type="entry name" value="DZR"/>
    <property type="match status" value="1"/>
</dbReference>
<dbReference type="AlphaFoldDB" id="F8F0I7"/>
<reference evidence="4" key="1">
    <citation type="journal article" date="2013" name="Stand. Genomic Sci.">
        <title>Genome sequence of the thermophilic fresh-water bacterium Spirochaeta caldaria type strain (H1(T)), reclassification of Spirochaeta caldaria, Spirochaeta stenostrepta, and Spirochaeta zuelzerae in the genus Treponema as Treponema caldaria comb. nov., Treponema stenostrepta comb. nov., and Treponema zuelzerae comb. nov., and emendation of the genus Treponema.</title>
        <authorList>
            <person name="Abt B."/>
            <person name="Goker M."/>
            <person name="Scheuner C."/>
            <person name="Han C."/>
            <person name="Lu M."/>
            <person name="Misra M."/>
            <person name="Lapidus A."/>
            <person name="Nolan M."/>
            <person name="Lucas S."/>
            <person name="Hammon N."/>
            <person name="Deshpande S."/>
            <person name="Cheng J.F."/>
            <person name="Tapia R."/>
            <person name="Goodwin L.A."/>
            <person name="Pitluck S."/>
            <person name="Liolios K."/>
            <person name="Pagani I."/>
            <person name="Ivanova N."/>
            <person name="Mavromatis K."/>
            <person name="Mikhailova N."/>
            <person name="Huntemann M."/>
            <person name="Pati A."/>
            <person name="Chen A."/>
            <person name="Palaniappan K."/>
            <person name="Land M."/>
            <person name="Hauser L."/>
            <person name="Jeffries C.D."/>
            <person name="Rohde M."/>
            <person name="Spring S."/>
            <person name="Gronow S."/>
            <person name="Detter J.C."/>
            <person name="Bristow J."/>
            <person name="Eisen J.A."/>
            <person name="Markowitz V."/>
            <person name="Hugenholtz P."/>
            <person name="Kyrpides N.C."/>
            <person name="Woyke T."/>
            <person name="Klenk H.P."/>
        </authorList>
    </citation>
    <scope>NUCLEOTIDE SEQUENCE</scope>
    <source>
        <strain evidence="4">ATCC 51460 / DSM 7334 / H1</strain>
    </source>
</reference>
<evidence type="ECO:0000313" key="4">
    <source>
        <dbReference type="Proteomes" id="UP000000503"/>
    </source>
</evidence>
<keyword evidence="1" id="KW-0472">Membrane</keyword>
<dbReference type="Proteomes" id="UP000000503">
    <property type="component" value="Chromosome"/>
</dbReference>
<dbReference type="RefSeq" id="WP_013968642.1">
    <property type="nucleotide sequence ID" value="NC_015732.1"/>
</dbReference>
<dbReference type="KEGG" id="scd:Spica_1185"/>
<keyword evidence="1" id="KW-0812">Transmembrane</keyword>
<dbReference type="HOGENOM" id="CLU_144861_0_0_12"/>
<dbReference type="InterPro" id="IPR025874">
    <property type="entry name" value="DZR"/>
</dbReference>
<dbReference type="EMBL" id="CP002868">
    <property type="protein sequence ID" value="AEJ19331.1"/>
    <property type="molecule type" value="Genomic_DNA"/>
</dbReference>
<dbReference type="eggNOG" id="COG1933">
    <property type="taxonomic scope" value="Bacteria"/>
</dbReference>